<feature type="transmembrane region" description="Helical" evidence="9">
    <location>
        <begin position="302"/>
        <end position="320"/>
    </location>
</feature>
<dbReference type="Proteomes" id="UP000576792">
    <property type="component" value="Unassembled WGS sequence"/>
</dbReference>
<dbReference type="Gene3D" id="1.10.3430.10">
    <property type="entry name" value="Ammonium transporter AmtB like domains"/>
    <property type="match status" value="1"/>
</dbReference>
<feature type="transmembrane region" description="Helical" evidence="9">
    <location>
        <begin position="137"/>
        <end position="160"/>
    </location>
</feature>
<dbReference type="SUPFAM" id="SSF111352">
    <property type="entry name" value="Ammonium transporter"/>
    <property type="match status" value="1"/>
</dbReference>
<dbReference type="GO" id="GO:0005886">
    <property type="term" value="C:plasma membrane"/>
    <property type="evidence" value="ECO:0007669"/>
    <property type="project" value="UniProtKB-SubCell"/>
</dbReference>
<feature type="transmembrane region" description="Helical" evidence="9">
    <location>
        <begin position="51"/>
        <end position="75"/>
    </location>
</feature>
<dbReference type="InterPro" id="IPR024041">
    <property type="entry name" value="NH4_transpt_AmtB-like_dom"/>
</dbReference>
<proteinExistence type="inferred from homology"/>
<evidence type="ECO:0000256" key="7">
    <source>
        <dbReference type="ARBA" id="ARBA00023177"/>
    </source>
</evidence>
<dbReference type="PANTHER" id="PTHR43029">
    <property type="entry name" value="AMMONIUM TRANSPORTER MEP2"/>
    <property type="match status" value="1"/>
</dbReference>
<feature type="transmembrane region" description="Helical" evidence="9">
    <location>
        <begin position="375"/>
        <end position="396"/>
    </location>
</feature>
<evidence type="ECO:0000256" key="2">
    <source>
        <dbReference type="ARBA" id="ARBA00005887"/>
    </source>
</evidence>
<feature type="transmembrane region" description="Helical" evidence="9">
    <location>
        <begin position="332"/>
        <end position="355"/>
    </location>
</feature>
<feature type="transmembrane region" description="Helical" evidence="9">
    <location>
        <begin position="217"/>
        <end position="234"/>
    </location>
</feature>
<feature type="domain" description="Ammonium transporter AmtB-like" evidence="10">
    <location>
        <begin position="19"/>
        <end position="424"/>
    </location>
</feature>
<dbReference type="InterPro" id="IPR029020">
    <property type="entry name" value="Ammonium/urea_transptr"/>
</dbReference>
<feature type="transmembrane region" description="Helical" evidence="9">
    <location>
        <begin position="278"/>
        <end position="296"/>
    </location>
</feature>
<feature type="transmembrane region" description="Helical" evidence="9">
    <location>
        <begin position="108"/>
        <end position="130"/>
    </location>
</feature>
<accession>A0A846S3Q2</accession>
<evidence type="ECO:0000256" key="4">
    <source>
        <dbReference type="ARBA" id="ARBA00022692"/>
    </source>
</evidence>
<keyword evidence="5 9" id="KW-1133">Transmembrane helix</keyword>
<sequence length="452" mass="46351">MPFAEDEMNAADVSAGDTAWVLISAALVLLMTVGLAFFYGGMVRAKSVLNMVMMSVVTMGLIGVLWVLVGFSLVFGESIGGFIGNPMDFAGLTALLNEDAVVDGTPTLIFAGFQAAFAIIAVALVSGAVADRMRFSAWVVFAVVWALLVYFPAAHWVFAFNGSVSENGGFIANNLGAVDFAGGTAIHINAGAAALALALVLRPRIGFRRAPMRPHNLPLVMLGAGLLWFGWFGFNAGSALGANHTAAFAWINTLAAPAAAMLAWLIVERIRDGRPTSLGAASGVVAGLVGITPAAAAVSPLGAIAIGTLAGIGSALAIGLKTKLGYDDSLDVVGVHLVAGLIGTLAIGVLANPASPAGEAGLLHGGGLHLLGVEALSAAIVLVYSFVVTTVIALVLRSMMGGIRVTSHEESFGIDVSAHAESGYEFSQVPYTSQNITRSIVIPAPEQQEARP</sequence>
<protein>
    <recommendedName>
        <fullName evidence="8 9">Ammonium transporter</fullName>
    </recommendedName>
</protein>
<dbReference type="NCBIfam" id="TIGR00836">
    <property type="entry name" value="amt"/>
    <property type="match status" value="1"/>
</dbReference>
<evidence type="ECO:0000313" key="11">
    <source>
        <dbReference type="EMBL" id="NJC57643.1"/>
    </source>
</evidence>
<dbReference type="PANTHER" id="PTHR43029:SF10">
    <property type="entry name" value="AMMONIUM TRANSPORTER MEP2"/>
    <property type="match status" value="1"/>
</dbReference>
<evidence type="ECO:0000256" key="6">
    <source>
        <dbReference type="ARBA" id="ARBA00023136"/>
    </source>
</evidence>
<feature type="transmembrane region" description="Helical" evidence="9">
    <location>
        <begin position="20"/>
        <end position="39"/>
    </location>
</feature>
<feature type="transmembrane region" description="Helical" evidence="9">
    <location>
        <begin position="246"/>
        <end position="266"/>
    </location>
</feature>
<evidence type="ECO:0000256" key="5">
    <source>
        <dbReference type="ARBA" id="ARBA00022989"/>
    </source>
</evidence>
<keyword evidence="7 9" id="KW-0924">Ammonia transport</keyword>
<keyword evidence="4 9" id="KW-0812">Transmembrane</keyword>
<dbReference type="GO" id="GO:0008519">
    <property type="term" value="F:ammonium channel activity"/>
    <property type="evidence" value="ECO:0007669"/>
    <property type="project" value="InterPro"/>
</dbReference>
<dbReference type="AlphaFoldDB" id="A0A846S3Q2"/>
<organism evidence="11 12">
    <name type="scientific">Brevibacterium marinum</name>
    <dbReference type="NCBI Taxonomy" id="418643"/>
    <lineage>
        <taxon>Bacteria</taxon>
        <taxon>Bacillati</taxon>
        <taxon>Actinomycetota</taxon>
        <taxon>Actinomycetes</taxon>
        <taxon>Micrococcales</taxon>
        <taxon>Brevibacteriaceae</taxon>
        <taxon>Brevibacterium</taxon>
    </lineage>
</organism>
<dbReference type="Pfam" id="PF00909">
    <property type="entry name" value="Ammonium_transp"/>
    <property type="match status" value="1"/>
</dbReference>
<evidence type="ECO:0000256" key="3">
    <source>
        <dbReference type="ARBA" id="ARBA00022448"/>
    </source>
</evidence>
<name>A0A846S3Q2_9MICO</name>
<feature type="transmembrane region" description="Helical" evidence="9">
    <location>
        <begin position="180"/>
        <end position="201"/>
    </location>
</feature>
<keyword evidence="6 9" id="KW-0472">Membrane</keyword>
<keyword evidence="3 9" id="KW-0813">Transport</keyword>
<gene>
    <name evidence="11" type="ORF">BKA07_002678</name>
</gene>
<comment type="similarity">
    <text evidence="2 9">Belongs to the ammonia transporter channel (TC 1.A.11.2) family.</text>
</comment>
<comment type="subcellular location">
    <subcellularLocation>
        <location evidence="9">Cell membrane</location>
        <topology evidence="9">Multi-pass membrane protein</topology>
    </subcellularLocation>
    <subcellularLocation>
        <location evidence="1">Membrane</location>
        <topology evidence="1">Multi-pass membrane protein</topology>
    </subcellularLocation>
</comment>
<evidence type="ECO:0000259" key="10">
    <source>
        <dbReference type="Pfam" id="PF00909"/>
    </source>
</evidence>
<comment type="caution">
    <text evidence="11">The sequence shown here is derived from an EMBL/GenBank/DDBJ whole genome shotgun (WGS) entry which is preliminary data.</text>
</comment>
<keyword evidence="12" id="KW-1185">Reference proteome</keyword>
<dbReference type="InterPro" id="IPR001905">
    <property type="entry name" value="Ammonium_transpt"/>
</dbReference>
<evidence type="ECO:0000256" key="8">
    <source>
        <dbReference type="ARBA" id="ARBA00050025"/>
    </source>
</evidence>
<reference evidence="11 12" key="1">
    <citation type="submission" date="2020-03" db="EMBL/GenBank/DDBJ databases">
        <title>Sequencing the genomes of 1000 actinobacteria strains.</title>
        <authorList>
            <person name="Klenk H.-P."/>
        </authorList>
    </citation>
    <scope>NUCLEOTIDE SEQUENCE [LARGE SCALE GENOMIC DNA]</scope>
    <source>
        <strain evidence="11 12">DSM 18964</strain>
    </source>
</reference>
<evidence type="ECO:0000256" key="9">
    <source>
        <dbReference type="RuleBase" id="RU362002"/>
    </source>
</evidence>
<evidence type="ECO:0000313" key="12">
    <source>
        <dbReference type="Proteomes" id="UP000576792"/>
    </source>
</evidence>
<evidence type="ECO:0000256" key="1">
    <source>
        <dbReference type="ARBA" id="ARBA00004141"/>
    </source>
</evidence>
<dbReference type="RefSeq" id="WP_245161947.1">
    <property type="nucleotide sequence ID" value="NZ_BAAAPQ010000027.1"/>
</dbReference>
<dbReference type="EMBL" id="JAATJN010000001">
    <property type="protein sequence ID" value="NJC57643.1"/>
    <property type="molecule type" value="Genomic_DNA"/>
</dbReference>